<dbReference type="Gene3D" id="1.10.238.10">
    <property type="entry name" value="EF-hand"/>
    <property type="match status" value="1"/>
</dbReference>
<evidence type="ECO:0000313" key="3">
    <source>
        <dbReference type="EMBL" id="KAJ8930265.1"/>
    </source>
</evidence>
<name>A0AAV8WUL4_9CUCU</name>
<accession>A0AAV8WUL4</accession>
<dbReference type="PROSITE" id="PS50222">
    <property type="entry name" value="EF_HAND_2"/>
    <property type="match status" value="1"/>
</dbReference>
<keyword evidence="4" id="KW-1185">Reference proteome</keyword>
<protein>
    <recommendedName>
        <fullName evidence="2">EF-hand domain-containing protein</fullName>
    </recommendedName>
</protein>
<evidence type="ECO:0000256" key="1">
    <source>
        <dbReference type="ARBA" id="ARBA00022837"/>
    </source>
</evidence>
<evidence type="ECO:0000313" key="4">
    <source>
        <dbReference type="Proteomes" id="UP001162156"/>
    </source>
</evidence>
<organism evidence="3 4">
    <name type="scientific">Rhamnusium bicolor</name>
    <dbReference type="NCBI Taxonomy" id="1586634"/>
    <lineage>
        <taxon>Eukaryota</taxon>
        <taxon>Metazoa</taxon>
        <taxon>Ecdysozoa</taxon>
        <taxon>Arthropoda</taxon>
        <taxon>Hexapoda</taxon>
        <taxon>Insecta</taxon>
        <taxon>Pterygota</taxon>
        <taxon>Neoptera</taxon>
        <taxon>Endopterygota</taxon>
        <taxon>Coleoptera</taxon>
        <taxon>Polyphaga</taxon>
        <taxon>Cucujiformia</taxon>
        <taxon>Chrysomeloidea</taxon>
        <taxon>Cerambycidae</taxon>
        <taxon>Lepturinae</taxon>
        <taxon>Rhagiini</taxon>
        <taxon>Rhamnusium</taxon>
    </lineage>
</organism>
<dbReference type="InterPro" id="IPR002048">
    <property type="entry name" value="EF_hand_dom"/>
</dbReference>
<dbReference type="PROSITE" id="PS00018">
    <property type="entry name" value="EF_HAND_1"/>
    <property type="match status" value="2"/>
</dbReference>
<reference evidence="3" key="1">
    <citation type="journal article" date="2023" name="Insect Mol. Biol.">
        <title>Genome sequencing provides insights into the evolution of gene families encoding plant cell wall-degrading enzymes in longhorned beetles.</title>
        <authorList>
            <person name="Shin N.R."/>
            <person name="Okamura Y."/>
            <person name="Kirsch R."/>
            <person name="Pauchet Y."/>
        </authorList>
    </citation>
    <scope>NUCLEOTIDE SEQUENCE</scope>
    <source>
        <strain evidence="3">RBIC_L_NR</strain>
    </source>
</reference>
<evidence type="ECO:0000259" key="2">
    <source>
        <dbReference type="PROSITE" id="PS50222"/>
    </source>
</evidence>
<sequence>MASNIANMTPFYLWGNIKNIVYLKNKVRTAFQHLYPTEGHRATQTEAPPAISTSEEPNYIENEIEDSMDEKEDKSDLYYDKEDCSMQEYEIMKDNLLLYNHARLMSQDNHSKDYLVSIMFSHYDRNNNGNLEATELNEIAVQERLDTISSGCSLSNMIQYDDADHDGKLSINEFYVAFSKLYSK</sequence>
<gene>
    <name evidence="3" type="ORF">NQ314_016945</name>
</gene>
<dbReference type="SUPFAM" id="SSF47473">
    <property type="entry name" value="EF-hand"/>
    <property type="match status" value="1"/>
</dbReference>
<dbReference type="GO" id="GO:0005509">
    <property type="term" value="F:calcium ion binding"/>
    <property type="evidence" value="ECO:0007669"/>
    <property type="project" value="InterPro"/>
</dbReference>
<comment type="caution">
    <text evidence="3">The sequence shown here is derived from an EMBL/GenBank/DDBJ whole genome shotgun (WGS) entry which is preliminary data.</text>
</comment>
<dbReference type="InterPro" id="IPR011992">
    <property type="entry name" value="EF-hand-dom_pair"/>
</dbReference>
<proteinExistence type="predicted"/>
<dbReference type="EMBL" id="JANEYF010004714">
    <property type="protein sequence ID" value="KAJ8930265.1"/>
    <property type="molecule type" value="Genomic_DNA"/>
</dbReference>
<dbReference type="AlphaFoldDB" id="A0AAV8WUL4"/>
<dbReference type="Proteomes" id="UP001162156">
    <property type="component" value="Unassembled WGS sequence"/>
</dbReference>
<keyword evidence="1" id="KW-0106">Calcium</keyword>
<feature type="domain" description="EF-hand" evidence="2">
    <location>
        <begin position="162"/>
        <end position="184"/>
    </location>
</feature>
<dbReference type="InterPro" id="IPR018247">
    <property type="entry name" value="EF_Hand_1_Ca_BS"/>
</dbReference>